<evidence type="ECO:0000256" key="1">
    <source>
        <dbReference type="SAM" id="MobiDB-lite"/>
    </source>
</evidence>
<dbReference type="EMBL" id="BAAAGU010000053">
    <property type="protein sequence ID" value="GAA0661645.1"/>
    <property type="molecule type" value="Genomic_DNA"/>
</dbReference>
<sequence>MLEAVSEYLVAAARWRGQNRGAELGSPPKMLMRAASDSLSALALGHQADLAILRAEYDPTPPPPSPSPGRTGPGLPPAPPGVPPTGAARGR</sequence>
<comment type="caution">
    <text evidence="2">The sequence shown here is derived from an EMBL/GenBank/DDBJ whole genome shotgun (WGS) entry which is preliminary data.</text>
</comment>
<feature type="region of interest" description="Disordered" evidence="1">
    <location>
        <begin position="56"/>
        <end position="91"/>
    </location>
</feature>
<organism evidence="2 3">
    <name type="scientific">Streptomyces thermocarboxydovorans</name>
    <dbReference type="NCBI Taxonomy" id="59298"/>
    <lineage>
        <taxon>Bacteria</taxon>
        <taxon>Bacillati</taxon>
        <taxon>Actinomycetota</taxon>
        <taxon>Actinomycetes</taxon>
        <taxon>Kitasatosporales</taxon>
        <taxon>Streptomycetaceae</taxon>
        <taxon>Streptomyces</taxon>
    </lineage>
</organism>
<dbReference type="Proteomes" id="UP001500724">
    <property type="component" value="Unassembled WGS sequence"/>
</dbReference>
<proteinExistence type="predicted"/>
<keyword evidence="3" id="KW-1185">Reference proteome</keyword>
<gene>
    <name evidence="2" type="ORF">GCM10009535_46490</name>
</gene>
<accession>A0ABN1HPE0</accession>
<protein>
    <submittedName>
        <fullName evidence="2">Uncharacterized protein</fullName>
    </submittedName>
</protein>
<evidence type="ECO:0000313" key="3">
    <source>
        <dbReference type="Proteomes" id="UP001500724"/>
    </source>
</evidence>
<evidence type="ECO:0000313" key="2">
    <source>
        <dbReference type="EMBL" id="GAA0661645.1"/>
    </source>
</evidence>
<name>A0ABN1HPE0_9ACTN</name>
<reference evidence="2 3" key="1">
    <citation type="journal article" date="2019" name="Int. J. Syst. Evol. Microbiol.">
        <title>The Global Catalogue of Microorganisms (GCM) 10K type strain sequencing project: providing services to taxonomists for standard genome sequencing and annotation.</title>
        <authorList>
            <consortium name="The Broad Institute Genomics Platform"/>
            <consortium name="The Broad Institute Genome Sequencing Center for Infectious Disease"/>
            <person name="Wu L."/>
            <person name="Ma J."/>
        </authorList>
    </citation>
    <scope>NUCLEOTIDE SEQUENCE [LARGE SCALE GENOMIC DNA]</scope>
    <source>
        <strain evidence="2 3">JCM 10367</strain>
    </source>
</reference>
<feature type="compositionally biased region" description="Pro residues" evidence="1">
    <location>
        <begin position="74"/>
        <end position="83"/>
    </location>
</feature>